<accession>A0ACB9JJV8</accession>
<gene>
    <name evidence="1" type="ORF">L1987_13857</name>
</gene>
<organism evidence="1 2">
    <name type="scientific">Smallanthus sonchifolius</name>
    <dbReference type="NCBI Taxonomy" id="185202"/>
    <lineage>
        <taxon>Eukaryota</taxon>
        <taxon>Viridiplantae</taxon>
        <taxon>Streptophyta</taxon>
        <taxon>Embryophyta</taxon>
        <taxon>Tracheophyta</taxon>
        <taxon>Spermatophyta</taxon>
        <taxon>Magnoliopsida</taxon>
        <taxon>eudicotyledons</taxon>
        <taxon>Gunneridae</taxon>
        <taxon>Pentapetalae</taxon>
        <taxon>asterids</taxon>
        <taxon>campanulids</taxon>
        <taxon>Asterales</taxon>
        <taxon>Asteraceae</taxon>
        <taxon>Asteroideae</taxon>
        <taxon>Heliantheae alliance</taxon>
        <taxon>Millerieae</taxon>
        <taxon>Smallanthus</taxon>
    </lineage>
</organism>
<protein>
    <submittedName>
        <fullName evidence="1">Uncharacterized protein</fullName>
    </submittedName>
</protein>
<dbReference type="EMBL" id="CM042021">
    <property type="protein sequence ID" value="KAI3820001.1"/>
    <property type="molecule type" value="Genomic_DNA"/>
</dbReference>
<sequence>MKKPKQVKKTDWFSSMLDEHEKYAIPIGPRFQAEVPEWKGPPQRNYPHQTLESSKWSGTVIWSNKDTTTRETERDVIGRGRPKCCDCHTPGSIMCVKRHISEKTARLQKDLGPAFQIWKFDEMGEVVAKLWKQSEQQKFARIVKTNAVSEGNNFIKLALKSFPSKSHNTIVNYYFNVYLPRHISVKTRSGCTSIDTDNEEEEKTTPCSKGSRKKARVDGVGPTSKKLKGGYLTGRR</sequence>
<keyword evidence="2" id="KW-1185">Reference proteome</keyword>
<evidence type="ECO:0000313" key="1">
    <source>
        <dbReference type="EMBL" id="KAI3820001.1"/>
    </source>
</evidence>
<name>A0ACB9JJV8_9ASTR</name>
<comment type="caution">
    <text evidence="1">The sequence shown here is derived from an EMBL/GenBank/DDBJ whole genome shotgun (WGS) entry which is preliminary data.</text>
</comment>
<dbReference type="Proteomes" id="UP001056120">
    <property type="component" value="Linkage Group LG04"/>
</dbReference>
<reference evidence="1 2" key="2">
    <citation type="journal article" date="2022" name="Mol. Ecol. Resour.">
        <title>The genomes of chicory, endive, great burdock and yacon provide insights into Asteraceae paleo-polyploidization history and plant inulin production.</title>
        <authorList>
            <person name="Fan W."/>
            <person name="Wang S."/>
            <person name="Wang H."/>
            <person name="Wang A."/>
            <person name="Jiang F."/>
            <person name="Liu H."/>
            <person name="Zhao H."/>
            <person name="Xu D."/>
            <person name="Zhang Y."/>
        </authorList>
    </citation>
    <scope>NUCLEOTIDE SEQUENCE [LARGE SCALE GENOMIC DNA]</scope>
    <source>
        <strain evidence="2">cv. Yunnan</strain>
        <tissue evidence="1">Leaves</tissue>
    </source>
</reference>
<evidence type="ECO:0000313" key="2">
    <source>
        <dbReference type="Proteomes" id="UP001056120"/>
    </source>
</evidence>
<proteinExistence type="predicted"/>
<reference evidence="2" key="1">
    <citation type="journal article" date="2022" name="Mol. Ecol. Resour.">
        <title>The genomes of chicory, endive, great burdock and yacon provide insights into Asteraceae palaeo-polyploidization history and plant inulin production.</title>
        <authorList>
            <person name="Fan W."/>
            <person name="Wang S."/>
            <person name="Wang H."/>
            <person name="Wang A."/>
            <person name="Jiang F."/>
            <person name="Liu H."/>
            <person name="Zhao H."/>
            <person name="Xu D."/>
            <person name="Zhang Y."/>
        </authorList>
    </citation>
    <scope>NUCLEOTIDE SEQUENCE [LARGE SCALE GENOMIC DNA]</scope>
    <source>
        <strain evidence="2">cv. Yunnan</strain>
    </source>
</reference>